<dbReference type="PRINTS" id="PR00385">
    <property type="entry name" value="P450"/>
</dbReference>
<keyword evidence="6 12" id="KW-0479">Metal-binding</keyword>
<keyword evidence="4 12" id="KW-0349">Heme</keyword>
<comment type="similarity">
    <text evidence="3">Belongs to the cytochrome P450 family.</text>
</comment>
<evidence type="ECO:0008006" key="16">
    <source>
        <dbReference type="Google" id="ProtNLM"/>
    </source>
</evidence>
<gene>
    <name evidence="14" type="ORF">JX265_013048</name>
</gene>
<reference evidence="14" key="1">
    <citation type="submission" date="2021-03" db="EMBL/GenBank/DDBJ databases">
        <title>Revisited historic fungal species revealed as producer of novel bioactive compounds through whole genome sequencing and comparative genomics.</title>
        <authorList>
            <person name="Vignolle G.A."/>
            <person name="Hochenegger N."/>
            <person name="Mach R.L."/>
            <person name="Mach-Aigner A.R."/>
            <person name="Javad Rahimi M."/>
            <person name="Salim K.A."/>
            <person name="Chan C.M."/>
            <person name="Lim L.B.L."/>
            <person name="Cai F."/>
            <person name="Druzhinina I.S."/>
            <person name="U'Ren J.M."/>
            <person name="Derntl C."/>
        </authorList>
    </citation>
    <scope>NUCLEOTIDE SEQUENCE</scope>
    <source>
        <strain evidence="14">TUCIM 5799</strain>
    </source>
</reference>
<dbReference type="AlphaFoldDB" id="A0A9P9W9D1"/>
<keyword evidence="10" id="KW-0503">Monooxygenase</keyword>
<dbReference type="Gene3D" id="1.10.630.10">
    <property type="entry name" value="Cytochrome P450"/>
    <property type="match status" value="1"/>
</dbReference>
<feature type="transmembrane region" description="Helical" evidence="13">
    <location>
        <begin position="44"/>
        <end position="63"/>
    </location>
</feature>
<evidence type="ECO:0000256" key="13">
    <source>
        <dbReference type="SAM" id="Phobius"/>
    </source>
</evidence>
<sequence>MAILESGLLDLSSWNARILAFGAGTALHLFLFRFGEWDTWTTSLIGSFVSLQLLSVATLMHLLPDTYASPLTAAAAVSGLAWSMLLGIWSSMLVYRAFFHRLNRFPGPFRARLSNLYITTLSAKKLHLYNEVQQLHKTYGDVVRIGPSELSVASKSAVSAILGTQSTCVKGPWYNILYPVVSLQMVRNKADHIPRRKVWDRGFGAKALREYEPRVVDYTEQLMAQLLKREGSPVNVTDWFNFYSFDVMGDLAWGKSFGMLRDGVKHYFMKTLHADMVNVGIFSHLVWLFPIFKATPILNAESKRFWRWIEQQVAERRKMKPDRPDVFSWLLEHHESKPKPTAQEELDLHGDAYLIAVAGSDTTAASLTCLFYELARNPDALRTLQREVDELHETSENVDGTALGKLKYLDAVINEALRLHPPVPSGVQRMTPPEGVTIDNTFIPGNSIVQVPSYTMFRDDRYFTSANEFIPERWTTQKELTKNESVFVPFSTGRYSCIGKYLGLMEVRHVTARIVRQYDIKFAPGQDPAAFVEGKRDTFTLALAPLDLVFTRRRHDSKAAGLE</sequence>
<evidence type="ECO:0000313" key="15">
    <source>
        <dbReference type="Proteomes" id="UP000829685"/>
    </source>
</evidence>
<evidence type="ECO:0000256" key="10">
    <source>
        <dbReference type="ARBA" id="ARBA00023033"/>
    </source>
</evidence>
<evidence type="ECO:0000256" key="11">
    <source>
        <dbReference type="ARBA" id="ARBA00023136"/>
    </source>
</evidence>
<dbReference type="EMBL" id="JAFIMR010000062">
    <property type="protein sequence ID" value="KAI1852195.1"/>
    <property type="molecule type" value="Genomic_DNA"/>
</dbReference>
<dbReference type="FunFam" id="1.10.630.10:FF:000063">
    <property type="entry name" value="Cytochrome P450 monooxygenase"/>
    <property type="match status" value="1"/>
</dbReference>
<evidence type="ECO:0000256" key="7">
    <source>
        <dbReference type="ARBA" id="ARBA00022989"/>
    </source>
</evidence>
<evidence type="ECO:0000256" key="8">
    <source>
        <dbReference type="ARBA" id="ARBA00023002"/>
    </source>
</evidence>
<keyword evidence="9 12" id="KW-0408">Iron</keyword>
<accession>A0A9P9W9D1</accession>
<protein>
    <recommendedName>
        <fullName evidence="16">Cytochrome P450 monooxygenase</fullName>
    </recommendedName>
</protein>
<proteinExistence type="inferred from homology"/>
<evidence type="ECO:0000256" key="3">
    <source>
        <dbReference type="ARBA" id="ARBA00010617"/>
    </source>
</evidence>
<dbReference type="GO" id="GO:0020037">
    <property type="term" value="F:heme binding"/>
    <property type="evidence" value="ECO:0007669"/>
    <property type="project" value="InterPro"/>
</dbReference>
<dbReference type="GO" id="GO:0005506">
    <property type="term" value="F:iron ion binding"/>
    <property type="evidence" value="ECO:0007669"/>
    <property type="project" value="InterPro"/>
</dbReference>
<evidence type="ECO:0000256" key="2">
    <source>
        <dbReference type="ARBA" id="ARBA00004370"/>
    </source>
</evidence>
<keyword evidence="7 13" id="KW-1133">Transmembrane helix</keyword>
<feature type="transmembrane region" description="Helical" evidence="13">
    <location>
        <begin position="14"/>
        <end position="32"/>
    </location>
</feature>
<dbReference type="InterPro" id="IPR001128">
    <property type="entry name" value="Cyt_P450"/>
</dbReference>
<evidence type="ECO:0000256" key="12">
    <source>
        <dbReference type="PIRSR" id="PIRSR602401-1"/>
    </source>
</evidence>
<dbReference type="GO" id="GO:0016705">
    <property type="term" value="F:oxidoreductase activity, acting on paired donors, with incorporation or reduction of molecular oxygen"/>
    <property type="evidence" value="ECO:0007669"/>
    <property type="project" value="InterPro"/>
</dbReference>
<evidence type="ECO:0000256" key="1">
    <source>
        <dbReference type="ARBA" id="ARBA00001971"/>
    </source>
</evidence>
<evidence type="ECO:0000313" key="14">
    <source>
        <dbReference type="EMBL" id="KAI1852195.1"/>
    </source>
</evidence>
<evidence type="ECO:0000256" key="5">
    <source>
        <dbReference type="ARBA" id="ARBA00022692"/>
    </source>
</evidence>
<dbReference type="InterPro" id="IPR002401">
    <property type="entry name" value="Cyt_P450_E_grp-I"/>
</dbReference>
<dbReference type="GO" id="GO:1902181">
    <property type="term" value="P:verruculogen biosynthetic process"/>
    <property type="evidence" value="ECO:0007669"/>
    <property type="project" value="UniProtKB-ARBA"/>
</dbReference>
<dbReference type="PANTHER" id="PTHR24305:SF187">
    <property type="entry name" value="P450, PUTATIVE (EUROFUNG)-RELATED"/>
    <property type="match status" value="1"/>
</dbReference>
<dbReference type="CDD" id="cd11061">
    <property type="entry name" value="CYP67-like"/>
    <property type="match status" value="1"/>
</dbReference>
<keyword evidence="5 13" id="KW-0812">Transmembrane</keyword>
<comment type="cofactor">
    <cofactor evidence="1 12">
        <name>heme</name>
        <dbReference type="ChEBI" id="CHEBI:30413"/>
    </cofactor>
</comment>
<feature type="transmembrane region" description="Helical" evidence="13">
    <location>
        <begin position="75"/>
        <end position="95"/>
    </location>
</feature>
<keyword evidence="8" id="KW-0560">Oxidoreductase</keyword>
<dbReference type="PRINTS" id="PR00463">
    <property type="entry name" value="EP450I"/>
</dbReference>
<dbReference type="GO" id="GO:0004497">
    <property type="term" value="F:monooxygenase activity"/>
    <property type="evidence" value="ECO:0007669"/>
    <property type="project" value="UniProtKB-KW"/>
</dbReference>
<dbReference type="SUPFAM" id="SSF48264">
    <property type="entry name" value="Cytochrome P450"/>
    <property type="match status" value="1"/>
</dbReference>
<evidence type="ECO:0000256" key="6">
    <source>
        <dbReference type="ARBA" id="ARBA00022723"/>
    </source>
</evidence>
<comment type="subcellular location">
    <subcellularLocation>
        <location evidence="2">Membrane</location>
    </subcellularLocation>
</comment>
<dbReference type="InterPro" id="IPR050121">
    <property type="entry name" value="Cytochrome_P450_monoxygenase"/>
</dbReference>
<comment type="caution">
    <text evidence="14">The sequence shown here is derived from an EMBL/GenBank/DDBJ whole genome shotgun (WGS) entry which is preliminary data.</text>
</comment>
<dbReference type="GO" id="GO:0016020">
    <property type="term" value="C:membrane"/>
    <property type="evidence" value="ECO:0007669"/>
    <property type="project" value="UniProtKB-SubCell"/>
</dbReference>
<dbReference type="PANTHER" id="PTHR24305">
    <property type="entry name" value="CYTOCHROME P450"/>
    <property type="match status" value="1"/>
</dbReference>
<dbReference type="Proteomes" id="UP000829685">
    <property type="component" value="Unassembled WGS sequence"/>
</dbReference>
<dbReference type="Pfam" id="PF00067">
    <property type="entry name" value="p450"/>
    <property type="match status" value="1"/>
</dbReference>
<feature type="binding site" description="axial binding residue" evidence="12">
    <location>
        <position position="497"/>
    </location>
    <ligand>
        <name>heme</name>
        <dbReference type="ChEBI" id="CHEBI:30413"/>
    </ligand>
    <ligandPart>
        <name>Fe</name>
        <dbReference type="ChEBI" id="CHEBI:18248"/>
    </ligandPart>
</feature>
<name>A0A9P9W9D1_9PEZI</name>
<organism evidence="14 15">
    <name type="scientific">Neoarthrinium moseri</name>
    <dbReference type="NCBI Taxonomy" id="1658444"/>
    <lineage>
        <taxon>Eukaryota</taxon>
        <taxon>Fungi</taxon>
        <taxon>Dikarya</taxon>
        <taxon>Ascomycota</taxon>
        <taxon>Pezizomycotina</taxon>
        <taxon>Sordariomycetes</taxon>
        <taxon>Xylariomycetidae</taxon>
        <taxon>Amphisphaeriales</taxon>
        <taxon>Apiosporaceae</taxon>
        <taxon>Neoarthrinium</taxon>
    </lineage>
</organism>
<evidence type="ECO:0000256" key="9">
    <source>
        <dbReference type="ARBA" id="ARBA00023004"/>
    </source>
</evidence>
<keyword evidence="11 13" id="KW-0472">Membrane</keyword>
<keyword evidence="15" id="KW-1185">Reference proteome</keyword>
<dbReference type="InterPro" id="IPR036396">
    <property type="entry name" value="Cyt_P450_sf"/>
</dbReference>
<evidence type="ECO:0000256" key="4">
    <source>
        <dbReference type="ARBA" id="ARBA00022617"/>
    </source>
</evidence>